<keyword evidence="11" id="KW-1185">Reference proteome</keyword>
<comment type="catalytic activity">
    <reaction evidence="1 7">
        <text>Exonucleolytic cleavage in the 3'- to 5'-direction to yield nucleoside 5'-phosphates.</text>
        <dbReference type="EC" id="3.1.13.1"/>
    </reaction>
</comment>
<dbReference type="RefSeq" id="WP_266283489.1">
    <property type="nucleotide sequence ID" value="NZ_JAPKNF010000003.1"/>
</dbReference>
<dbReference type="InterPro" id="IPR050180">
    <property type="entry name" value="RNR_Ribonuclease"/>
</dbReference>
<keyword evidence="6 7" id="KW-0694">RNA-binding</keyword>
<evidence type="ECO:0000313" key="10">
    <source>
        <dbReference type="EMBL" id="MDQ0518065.1"/>
    </source>
</evidence>
<organism evidence="10 11">
    <name type="scientific">Kaistia geumhonensis</name>
    <dbReference type="NCBI Taxonomy" id="410839"/>
    <lineage>
        <taxon>Bacteria</taxon>
        <taxon>Pseudomonadati</taxon>
        <taxon>Pseudomonadota</taxon>
        <taxon>Alphaproteobacteria</taxon>
        <taxon>Hyphomicrobiales</taxon>
        <taxon>Kaistiaceae</taxon>
        <taxon>Kaistia</taxon>
    </lineage>
</organism>
<feature type="region of interest" description="Disordered" evidence="8">
    <location>
        <begin position="764"/>
        <end position="784"/>
    </location>
</feature>
<dbReference type="InterPro" id="IPR040476">
    <property type="entry name" value="CSD2"/>
</dbReference>
<dbReference type="PROSITE" id="PS50126">
    <property type="entry name" value="S1"/>
    <property type="match status" value="1"/>
</dbReference>
<feature type="region of interest" description="Disordered" evidence="8">
    <location>
        <begin position="1"/>
        <end position="42"/>
    </location>
</feature>
<dbReference type="HAMAP" id="MF_01895">
    <property type="entry name" value="RNase_R"/>
    <property type="match status" value="1"/>
</dbReference>
<reference evidence="10 11" key="1">
    <citation type="submission" date="2023-07" db="EMBL/GenBank/DDBJ databases">
        <title>Genomic Encyclopedia of Type Strains, Phase IV (KMG-IV): sequencing the most valuable type-strain genomes for metagenomic binning, comparative biology and taxonomic classification.</title>
        <authorList>
            <person name="Goeker M."/>
        </authorList>
    </citation>
    <scope>NUCLEOTIDE SEQUENCE [LARGE SCALE GENOMIC DNA]</scope>
    <source>
        <strain evidence="10 11">B1-1</strain>
    </source>
</reference>
<accession>A0ABU0MAR3</accession>
<evidence type="ECO:0000256" key="5">
    <source>
        <dbReference type="ARBA" id="ARBA00022839"/>
    </source>
</evidence>
<dbReference type="PANTHER" id="PTHR23355:SF9">
    <property type="entry name" value="DIS3-LIKE EXONUCLEASE 2"/>
    <property type="match status" value="1"/>
</dbReference>
<proteinExistence type="inferred from homology"/>
<dbReference type="InterPro" id="IPR004476">
    <property type="entry name" value="RNase_II/RNase_R"/>
</dbReference>
<dbReference type="InterPro" id="IPR022966">
    <property type="entry name" value="RNase_II/R_CS"/>
</dbReference>
<comment type="caution">
    <text evidence="10">The sequence shown here is derived from an EMBL/GenBank/DDBJ whole genome shotgun (WGS) entry which is preliminary data.</text>
</comment>
<dbReference type="InterPro" id="IPR012340">
    <property type="entry name" value="NA-bd_OB-fold"/>
</dbReference>
<name>A0ABU0MAR3_9HYPH</name>
<dbReference type="SMART" id="SM00316">
    <property type="entry name" value="S1"/>
    <property type="match status" value="1"/>
</dbReference>
<dbReference type="InterPro" id="IPR036388">
    <property type="entry name" value="WH-like_DNA-bd_sf"/>
</dbReference>
<dbReference type="Pfam" id="PF00773">
    <property type="entry name" value="RNB"/>
    <property type="match status" value="1"/>
</dbReference>
<dbReference type="GO" id="GO:0016787">
    <property type="term" value="F:hydrolase activity"/>
    <property type="evidence" value="ECO:0007669"/>
    <property type="project" value="UniProtKB-KW"/>
</dbReference>
<dbReference type="Pfam" id="PF17876">
    <property type="entry name" value="CSD2"/>
    <property type="match status" value="1"/>
</dbReference>
<sequence>MAKKPDQPDKTTAKPARKPAQRSTRAEKPAPDQNGLPTREQILTFIAEHPGQAGKREIARSFGVSGGARIALKRMLKELGEEGLVRKDRKRLTKAGTLPSVSVLSIVDRDAEGDFIAQPTNWADDRTGPPRVLVVAGRKQLIPAPGIGDRVLARVEADDDAEAPFPYKARVIKVLEKRAPSILGVLRTALDGTRRIEPVDRKQSEYQVAEEDLNGAHDGDLVAIEVKRVTRYGLSPARIIEVVGAVHSEKAVSLIAIHAHDIPHIFPQAVIDAAEAAKPAPIAGGREDWRNMPLVTIDPADAKDHDDAVHAEPDSDPENPGGFLVTVAIADVAWYVRPGSPLDREALKRGNSVYFPDRVVPMLPERISNDLCSLREGEDRPAIAVRMQITADGKKKFHWFHRVMMRSAAKLSYQQAQEAIDGRPDDKTGPLLEPVLKPLWAAYTLMKRARDQREPLDLDLPERKVIVGPDGAIERIIVPERLDAHRLIEEFMIQANVAAAETLERKKSPLVYRVHDAPSLAKLEALREFLASIEMNLPRSGNLRPGHFNTILDRVKDSEHQALVNEVVLRSQSQAVYSPENIGHFGLNLRRYAHFTSPIRRYADLIVHRALIRSLELGEGGLPDGAEADLEQIAQEISGAERRAMAAERETVDRLVAHWLADRIGAFFTGRIAGVTRSGLFVKLDETGADGFVPIGSIGADFYAYDEARHAVIGARTGEMHQLGDRVEVQLVEVAPIAGALRFELMSEGRRVPKGERRVVERGFRDKIARSRTVQKPRPGPRRR</sequence>
<evidence type="ECO:0000256" key="6">
    <source>
        <dbReference type="ARBA" id="ARBA00022884"/>
    </source>
</evidence>
<keyword evidence="4 7" id="KW-0378">Hydrolase</keyword>
<keyword evidence="5 7" id="KW-0269">Exonuclease</keyword>
<keyword evidence="2 7" id="KW-0963">Cytoplasm</keyword>
<dbReference type="SMART" id="SM00955">
    <property type="entry name" value="RNB"/>
    <property type="match status" value="1"/>
</dbReference>
<dbReference type="PROSITE" id="PS01175">
    <property type="entry name" value="RIBONUCLEASE_II"/>
    <property type="match status" value="1"/>
</dbReference>
<feature type="compositionally biased region" description="Basic and acidic residues" evidence="8">
    <location>
        <begin position="1"/>
        <end position="12"/>
    </location>
</feature>
<dbReference type="Pfam" id="PF00575">
    <property type="entry name" value="S1"/>
    <property type="match status" value="1"/>
</dbReference>
<dbReference type="EMBL" id="JAUSWJ010000001">
    <property type="protein sequence ID" value="MDQ0518065.1"/>
    <property type="molecule type" value="Genomic_DNA"/>
</dbReference>
<dbReference type="InterPro" id="IPR011805">
    <property type="entry name" value="RNase_R"/>
</dbReference>
<evidence type="ECO:0000256" key="3">
    <source>
        <dbReference type="ARBA" id="ARBA00022722"/>
    </source>
</evidence>
<dbReference type="NCBIfam" id="TIGR00358">
    <property type="entry name" value="3_prime_RNase"/>
    <property type="match status" value="1"/>
</dbReference>
<dbReference type="NCBIfam" id="TIGR02063">
    <property type="entry name" value="RNase_R"/>
    <property type="match status" value="1"/>
</dbReference>
<keyword evidence="3 7" id="KW-0540">Nuclease</keyword>
<evidence type="ECO:0000256" key="1">
    <source>
        <dbReference type="ARBA" id="ARBA00001849"/>
    </source>
</evidence>
<dbReference type="SUPFAM" id="SSF50249">
    <property type="entry name" value="Nucleic acid-binding proteins"/>
    <property type="match status" value="2"/>
</dbReference>
<dbReference type="InterPro" id="IPR001900">
    <property type="entry name" value="RNase_II/R"/>
</dbReference>
<evidence type="ECO:0000313" key="11">
    <source>
        <dbReference type="Proteomes" id="UP001223743"/>
    </source>
</evidence>
<evidence type="ECO:0000256" key="2">
    <source>
        <dbReference type="ARBA" id="ARBA00022490"/>
    </source>
</evidence>
<dbReference type="PANTHER" id="PTHR23355">
    <property type="entry name" value="RIBONUCLEASE"/>
    <property type="match status" value="1"/>
</dbReference>
<dbReference type="Proteomes" id="UP001223743">
    <property type="component" value="Unassembled WGS sequence"/>
</dbReference>
<feature type="compositionally biased region" description="Basic residues" evidence="8">
    <location>
        <begin position="773"/>
        <end position="784"/>
    </location>
</feature>
<dbReference type="InterPro" id="IPR003029">
    <property type="entry name" value="S1_domain"/>
</dbReference>
<dbReference type="Gene3D" id="1.10.10.10">
    <property type="entry name" value="Winged helix-like DNA-binding domain superfamily/Winged helix DNA-binding domain"/>
    <property type="match status" value="1"/>
</dbReference>
<comment type="similarity">
    <text evidence="7">Belongs to the RNR ribonuclease family. RNase R subfamily.</text>
</comment>
<evidence type="ECO:0000256" key="8">
    <source>
        <dbReference type="SAM" id="MobiDB-lite"/>
    </source>
</evidence>
<evidence type="ECO:0000256" key="4">
    <source>
        <dbReference type="ARBA" id="ARBA00022801"/>
    </source>
</evidence>
<feature type="domain" description="S1 motif" evidence="9">
    <location>
        <begin position="665"/>
        <end position="746"/>
    </location>
</feature>
<gene>
    <name evidence="7" type="primary">rnr</name>
    <name evidence="10" type="ORF">QO015_003678</name>
</gene>
<dbReference type="EC" id="3.1.13.1" evidence="7"/>
<evidence type="ECO:0000256" key="7">
    <source>
        <dbReference type="HAMAP-Rule" id="MF_01895"/>
    </source>
</evidence>
<comment type="function">
    <text evidence="7">3'-5' exoribonuclease that releases 5'-nucleoside monophosphates and is involved in maturation of structured RNAs.</text>
</comment>
<dbReference type="Gene3D" id="2.40.50.140">
    <property type="entry name" value="Nucleic acid-binding proteins"/>
    <property type="match status" value="1"/>
</dbReference>
<comment type="subcellular location">
    <subcellularLocation>
        <location evidence="7">Cytoplasm</location>
    </subcellularLocation>
</comment>
<protein>
    <recommendedName>
        <fullName evidence="7">Ribonuclease R</fullName>
        <shortName evidence="7">RNase R</shortName>
        <ecNumber evidence="7">3.1.13.1</ecNumber>
    </recommendedName>
</protein>
<dbReference type="CDD" id="cd04471">
    <property type="entry name" value="S1_RNase_R"/>
    <property type="match status" value="1"/>
</dbReference>
<evidence type="ECO:0000259" key="9">
    <source>
        <dbReference type="PROSITE" id="PS50126"/>
    </source>
</evidence>